<dbReference type="VEuPathDB" id="FungiDB:SJAG_06617"/>
<keyword evidence="2" id="KW-1185">Reference proteome</keyword>
<name>T0S2X7_SCHJY</name>
<proteinExistence type="predicted"/>
<dbReference type="EMBL" id="KE651168">
    <property type="protein sequence ID" value="EQC52966.1"/>
    <property type="molecule type" value="Genomic_DNA"/>
</dbReference>
<sequence>MNIVPSNTLLTTEEASFVAIRVSLNEISMQLNIYYASENANMKLILVQK</sequence>
<dbReference type="GeneID" id="22831166"/>
<evidence type="ECO:0000313" key="1">
    <source>
        <dbReference type="EMBL" id="EQC52966.1"/>
    </source>
</evidence>
<dbReference type="AlphaFoldDB" id="T0S2X7"/>
<protein>
    <submittedName>
        <fullName evidence="1">LYR family protein</fullName>
    </submittedName>
</protein>
<dbReference type="RefSeq" id="XP_011049067.1">
    <property type="nucleotide sequence ID" value="XM_011050765.1"/>
</dbReference>
<reference evidence="1 2" key="1">
    <citation type="journal article" date="2011" name="Science">
        <title>Comparative functional genomics of the fission yeasts.</title>
        <authorList>
            <person name="Rhind N."/>
            <person name="Chen Z."/>
            <person name="Yassour M."/>
            <person name="Thompson D.A."/>
            <person name="Haas B.J."/>
            <person name="Habib N."/>
            <person name="Wapinski I."/>
            <person name="Roy S."/>
            <person name="Lin M.F."/>
            <person name="Heiman D.I."/>
            <person name="Young S.K."/>
            <person name="Furuya K."/>
            <person name="Guo Y."/>
            <person name="Pidoux A."/>
            <person name="Chen H.M."/>
            <person name="Robbertse B."/>
            <person name="Goldberg J.M."/>
            <person name="Aoki K."/>
            <person name="Bayne E.H."/>
            <person name="Berlin A.M."/>
            <person name="Desjardins C.A."/>
            <person name="Dobbs E."/>
            <person name="Dukaj L."/>
            <person name="Fan L."/>
            <person name="FitzGerald M.G."/>
            <person name="French C."/>
            <person name="Gujja S."/>
            <person name="Hansen K."/>
            <person name="Keifenheim D."/>
            <person name="Levin J.Z."/>
            <person name="Mosher R.A."/>
            <person name="Mueller C.A."/>
            <person name="Pfiffner J."/>
            <person name="Priest M."/>
            <person name="Russ C."/>
            <person name="Smialowska A."/>
            <person name="Swoboda P."/>
            <person name="Sykes S.M."/>
            <person name="Vaughn M."/>
            <person name="Vengrova S."/>
            <person name="Yoder R."/>
            <person name="Zeng Q."/>
            <person name="Allshire R."/>
            <person name="Baulcombe D."/>
            <person name="Birren B.W."/>
            <person name="Brown W."/>
            <person name="Ekwall K."/>
            <person name="Kellis M."/>
            <person name="Leatherwood J."/>
            <person name="Levin H."/>
            <person name="Margalit H."/>
            <person name="Martienssen R."/>
            <person name="Nieduszynski C.A."/>
            <person name="Spatafora J.W."/>
            <person name="Friedman N."/>
            <person name="Dalgaard J.Z."/>
            <person name="Baumann P."/>
            <person name="Niki H."/>
            <person name="Regev A."/>
            <person name="Nusbaum C."/>
        </authorList>
    </citation>
    <scope>NUCLEOTIDE SEQUENCE [LARGE SCALE GENOMIC DNA]</scope>
    <source>
        <strain evidence="2">yFS275 / FY16936</strain>
    </source>
</reference>
<dbReference type="HOGENOM" id="CLU_3143869_0_0_1"/>
<gene>
    <name evidence="1" type="ORF">SJAG_06617</name>
</gene>
<accession>T0S2X7</accession>
<dbReference type="Proteomes" id="UP000001744">
    <property type="component" value="Unassembled WGS sequence"/>
</dbReference>
<organism evidence="1 2">
    <name type="scientific">Schizosaccharomyces japonicus (strain yFS275 / FY16936)</name>
    <name type="common">Fission yeast</name>
    <dbReference type="NCBI Taxonomy" id="402676"/>
    <lineage>
        <taxon>Eukaryota</taxon>
        <taxon>Fungi</taxon>
        <taxon>Dikarya</taxon>
        <taxon>Ascomycota</taxon>
        <taxon>Taphrinomycotina</taxon>
        <taxon>Schizosaccharomycetes</taxon>
        <taxon>Schizosaccharomycetales</taxon>
        <taxon>Schizosaccharomycetaceae</taxon>
        <taxon>Schizosaccharomyces</taxon>
    </lineage>
</organism>
<evidence type="ECO:0000313" key="2">
    <source>
        <dbReference type="Proteomes" id="UP000001744"/>
    </source>
</evidence>